<evidence type="ECO:0000313" key="1">
    <source>
        <dbReference type="EMBL" id="KAL2750630.1"/>
    </source>
</evidence>
<evidence type="ECO:0000313" key="2">
    <source>
        <dbReference type="Proteomes" id="UP001607303"/>
    </source>
</evidence>
<proteinExistence type="predicted"/>
<name>A0ABD2CZT4_VESMC</name>
<reference evidence="1 2" key="1">
    <citation type="journal article" date="2024" name="Ann. Entomol. Soc. Am.">
        <title>Genomic analyses of the southern and eastern yellowjacket wasps (Hymenoptera: Vespidae) reveal evolutionary signatures of social life.</title>
        <authorList>
            <person name="Catto M.A."/>
            <person name="Caine P.B."/>
            <person name="Orr S.E."/>
            <person name="Hunt B.G."/>
            <person name="Goodisman M.A.D."/>
        </authorList>
    </citation>
    <scope>NUCLEOTIDE SEQUENCE [LARGE SCALE GENOMIC DNA]</scope>
    <source>
        <strain evidence="1">232</strain>
        <tissue evidence="1">Head and thorax</tissue>
    </source>
</reference>
<keyword evidence="2" id="KW-1185">Reference proteome</keyword>
<comment type="caution">
    <text evidence="1">The sequence shown here is derived from an EMBL/GenBank/DDBJ whole genome shotgun (WGS) entry which is preliminary data.</text>
</comment>
<sequence>MSNVYYYATYEADFTKITGAKQVEYMKKEERFSTGNSIWNAWHNHSRVSNVDFIAQAAYSIFRHTCITGTSSQQASALAHSFWHHPLALVFFNHLLSVSGRQVFVSVEHMGCVRPCIPSPVPSHTVARQGHVQTHHPILIASELTHIHQLASATSNLVVFVLFDSVLVKSNCTTVQPWADL</sequence>
<dbReference type="EMBL" id="JAYRBN010000009">
    <property type="protein sequence ID" value="KAL2750630.1"/>
    <property type="molecule type" value="Genomic_DNA"/>
</dbReference>
<gene>
    <name evidence="1" type="ORF">V1477_001200</name>
</gene>
<protein>
    <submittedName>
        <fullName evidence="1">Uncharacterized protein</fullName>
    </submittedName>
</protein>
<dbReference type="AlphaFoldDB" id="A0ABD2CZT4"/>
<accession>A0ABD2CZT4</accession>
<dbReference type="Proteomes" id="UP001607303">
    <property type="component" value="Unassembled WGS sequence"/>
</dbReference>
<organism evidence="1 2">
    <name type="scientific">Vespula maculifrons</name>
    <name type="common">Eastern yellow jacket</name>
    <name type="synonym">Wasp</name>
    <dbReference type="NCBI Taxonomy" id="7453"/>
    <lineage>
        <taxon>Eukaryota</taxon>
        <taxon>Metazoa</taxon>
        <taxon>Ecdysozoa</taxon>
        <taxon>Arthropoda</taxon>
        <taxon>Hexapoda</taxon>
        <taxon>Insecta</taxon>
        <taxon>Pterygota</taxon>
        <taxon>Neoptera</taxon>
        <taxon>Endopterygota</taxon>
        <taxon>Hymenoptera</taxon>
        <taxon>Apocrita</taxon>
        <taxon>Aculeata</taxon>
        <taxon>Vespoidea</taxon>
        <taxon>Vespidae</taxon>
        <taxon>Vespinae</taxon>
        <taxon>Vespula</taxon>
    </lineage>
</organism>